<evidence type="ECO:0000256" key="5">
    <source>
        <dbReference type="ARBA" id="ARBA00022679"/>
    </source>
</evidence>
<keyword evidence="5" id="KW-0808">Transferase</keyword>
<evidence type="ECO:0000256" key="4">
    <source>
        <dbReference type="ARBA" id="ARBA00022640"/>
    </source>
</evidence>
<feature type="compositionally biased region" description="Gly residues" evidence="18">
    <location>
        <begin position="677"/>
        <end position="688"/>
    </location>
</feature>
<dbReference type="GO" id="GO:0009507">
    <property type="term" value="C:chloroplast"/>
    <property type="evidence" value="ECO:0007669"/>
    <property type="project" value="UniProtKB-SubCell"/>
</dbReference>
<evidence type="ECO:0000256" key="18">
    <source>
        <dbReference type="SAM" id="MobiDB-lite"/>
    </source>
</evidence>
<evidence type="ECO:0000256" key="9">
    <source>
        <dbReference type="ARBA" id="ARBA00022777"/>
    </source>
</evidence>
<evidence type="ECO:0000256" key="6">
    <source>
        <dbReference type="ARBA" id="ARBA00022692"/>
    </source>
</evidence>
<keyword evidence="6" id="KW-0812">Transmembrane</keyword>
<dbReference type="InterPro" id="IPR002893">
    <property type="entry name" value="Znf_MYND"/>
</dbReference>
<comment type="subcellular location">
    <subcellularLocation>
        <location evidence="1">Plastid</location>
        <location evidence="1">Chloroplast membrane</location>
        <topology evidence="1">Multi-pass membrane protein</topology>
    </subcellularLocation>
</comment>
<keyword evidence="3" id="KW-0150">Chloroplast</keyword>
<dbReference type="GO" id="GO:0008270">
    <property type="term" value="F:zinc ion binding"/>
    <property type="evidence" value="ECO:0007669"/>
    <property type="project" value="UniProtKB-KW"/>
</dbReference>
<dbReference type="PANTHER" id="PTHR32523">
    <property type="entry name" value="PHYTOL KINASE 1, CHLOROPLASTIC"/>
    <property type="match status" value="1"/>
</dbReference>
<organism evidence="20 21">
    <name type="scientific">Gonium pectorale</name>
    <name type="common">Green alga</name>
    <dbReference type="NCBI Taxonomy" id="33097"/>
    <lineage>
        <taxon>Eukaryota</taxon>
        <taxon>Viridiplantae</taxon>
        <taxon>Chlorophyta</taxon>
        <taxon>core chlorophytes</taxon>
        <taxon>Chlorophyceae</taxon>
        <taxon>CS clade</taxon>
        <taxon>Chlamydomonadales</taxon>
        <taxon>Volvocaceae</taxon>
        <taxon>Gonium</taxon>
    </lineage>
</organism>
<proteinExistence type="inferred from homology"/>
<dbReference type="Proteomes" id="UP000075714">
    <property type="component" value="Unassembled WGS sequence"/>
</dbReference>
<evidence type="ECO:0000256" key="15">
    <source>
        <dbReference type="ARBA" id="ARBA00039024"/>
    </source>
</evidence>
<keyword evidence="11" id="KW-0809">Transit peptide</keyword>
<evidence type="ECO:0000259" key="19">
    <source>
        <dbReference type="PROSITE" id="PS50865"/>
    </source>
</evidence>
<evidence type="ECO:0000256" key="7">
    <source>
        <dbReference type="ARBA" id="ARBA00022723"/>
    </source>
</evidence>
<evidence type="ECO:0000313" key="20">
    <source>
        <dbReference type="EMBL" id="KXZ47454.1"/>
    </source>
</evidence>
<dbReference type="EMBL" id="LSYV01000036">
    <property type="protein sequence ID" value="KXZ47454.1"/>
    <property type="molecule type" value="Genomic_DNA"/>
</dbReference>
<keyword evidence="13" id="KW-0472">Membrane</keyword>
<dbReference type="Pfam" id="PF01753">
    <property type="entry name" value="zf-MYND"/>
    <property type="match status" value="1"/>
</dbReference>
<dbReference type="Gene3D" id="6.10.140.2220">
    <property type="match status" value="1"/>
</dbReference>
<evidence type="ECO:0000256" key="8">
    <source>
        <dbReference type="ARBA" id="ARBA00022771"/>
    </source>
</evidence>
<comment type="catalytic activity">
    <reaction evidence="16">
        <text>phytol + CTP = phytyl phosphate + CDP + H(+)</text>
        <dbReference type="Rhea" id="RHEA:38055"/>
        <dbReference type="ChEBI" id="CHEBI:15378"/>
        <dbReference type="ChEBI" id="CHEBI:17327"/>
        <dbReference type="ChEBI" id="CHEBI:37563"/>
        <dbReference type="ChEBI" id="CHEBI:58069"/>
        <dbReference type="ChEBI" id="CHEBI:75483"/>
        <dbReference type="EC" id="2.7.1.182"/>
    </reaction>
</comment>
<evidence type="ECO:0000256" key="16">
    <source>
        <dbReference type="ARBA" id="ARBA00048889"/>
    </source>
</evidence>
<comment type="pathway">
    <text evidence="14">Cofactor biosynthesis; tocopherol biosynthesis.</text>
</comment>
<dbReference type="GO" id="GO:0010276">
    <property type="term" value="F:phytol kinase activity"/>
    <property type="evidence" value="ECO:0007669"/>
    <property type="project" value="UniProtKB-EC"/>
</dbReference>
<dbReference type="EC" id="2.7.1.182" evidence="15"/>
<evidence type="ECO:0000256" key="1">
    <source>
        <dbReference type="ARBA" id="ARBA00004508"/>
    </source>
</evidence>
<keyword evidence="7" id="KW-0479">Metal-binding</keyword>
<dbReference type="PANTHER" id="PTHR32523:SF8">
    <property type="entry name" value="DOLICHOL KINASE"/>
    <property type="match status" value="1"/>
</dbReference>
<dbReference type="InterPro" id="IPR039606">
    <property type="entry name" value="Phytol/farnesol_kinase"/>
</dbReference>
<dbReference type="GO" id="GO:0016020">
    <property type="term" value="C:membrane"/>
    <property type="evidence" value="ECO:0007669"/>
    <property type="project" value="UniProtKB-SubCell"/>
</dbReference>
<evidence type="ECO:0000256" key="17">
    <source>
        <dbReference type="PROSITE-ProRule" id="PRU00134"/>
    </source>
</evidence>
<protein>
    <recommendedName>
        <fullName evidence="15">phytol kinase</fullName>
        <ecNumber evidence="15">2.7.1.182</ecNumber>
    </recommendedName>
</protein>
<evidence type="ECO:0000256" key="13">
    <source>
        <dbReference type="ARBA" id="ARBA00023136"/>
    </source>
</evidence>
<name>A0A150GC93_GONPE</name>
<comment type="similarity">
    <text evidence="2">Belongs to the polyprenol kinase family.</text>
</comment>
<keyword evidence="12" id="KW-1133">Transmembrane helix</keyword>
<evidence type="ECO:0000256" key="3">
    <source>
        <dbReference type="ARBA" id="ARBA00022528"/>
    </source>
</evidence>
<keyword evidence="10" id="KW-0862">Zinc</keyword>
<sequence length="972" mass="99540">MTRCSTYTQLSSRCLPARTPHELSGEGVKQELRCGIATSAASIFTNLRAVSNDPGGWPCSFPLAFIRGQTLHAAGRQLAALVEEHLQPTVALAEADAGGKGMGAAAAAARAAPPRPTVKYTAALLRLVYGTVESAATLDEPQALQLREELAAALEGSQVLEHAGRALLLLFRLGMHEPRDGLESAAAKASLAYVDLSCMYECAPEPAGGAGGPKPAGDVGAPNDPANASMELAVRRIRLTASGACARHVALCLGLAVLCDADGGPAYGLPPELLAALPAQVDALAGAGGSPHAGRGMSGAASMQLAGMLAWLELANAAPPWRRATLALAMRVGWLAVASAWALTDEEGDGASGGGARSGGSRPADGAGTGGGRAPPEGGRPRRVIPRLQMASLALGALRIALRSLALRPPTAAVTAAAVAEAARWWRLAVAIAADVLPYMTAGQERAHLGMLMSVFVWSAPTQDALLSLPPEPPPEVAAALGGGLLRCLERLMRRAGRDPQGPDATVLRTLRKRTGGTTTITFSYMFPLLAYGEPRQVAALLATLRKLLRTVDPRAPSNEFWVPEDDTHQGFVATACAALGAASVMEEQAMALGDGPPPSPASQQLLRQLSFAACQLLPELSQMTMRLMLLPAATSLLLKPQALILVMQSVYSMAHRCAGAALRSTASSPPGDEGDAGSGPDGSTGHGEAGDGGDDDDDGGWRALLLKEVGAVPLLDAALRWLVLQVGGPVPQQEYRPWLLRNVVMGCCLVAAVATAAVLAPAEAAAGASPQLQPDPDMVVSTAVTGLVGQPAADAAEGAELVAAGGGADTGGVAFAPDAAGAPGPPGPSASPDWLPVSTLLPWRPELLREAAAQLRSHEDQHASAEAEHLAAYLDGRGGGGAYQTPQCARSPLAFALTPPDEARRLLPGRCANPACANLEGDSEADLSLKACAGCGAVGYCCRLCQLEHWRAGHKEACGQARGGSSDGSRG</sequence>
<evidence type="ECO:0000256" key="14">
    <source>
        <dbReference type="ARBA" id="ARBA00024015"/>
    </source>
</evidence>
<feature type="region of interest" description="Disordered" evidence="18">
    <location>
        <begin position="664"/>
        <end position="699"/>
    </location>
</feature>
<evidence type="ECO:0000313" key="21">
    <source>
        <dbReference type="Proteomes" id="UP000075714"/>
    </source>
</evidence>
<keyword evidence="4" id="KW-0934">Plastid</keyword>
<dbReference type="PROSITE" id="PS50865">
    <property type="entry name" value="ZF_MYND_2"/>
    <property type="match status" value="1"/>
</dbReference>
<feature type="region of interest" description="Disordered" evidence="18">
    <location>
        <begin position="348"/>
        <end position="382"/>
    </location>
</feature>
<keyword evidence="21" id="KW-1185">Reference proteome</keyword>
<evidence type="ECO:0000256" key="11">
    <source>
        <dbReference type="ARBA" id="ARBA00022946"/>
    </source>
</evidence>
<dbReference type="OrthoDB" id="552473at2759"/>
<evidence type="ECO:0000256" key="2">
    <source>
        <dbReference type="ARBA" id="ARBA00010794"/>
    </source>
</evidence>
<dbReference type="SUPFAM" id="SSF144232">
    <property type="entry name" value="HIT/MYND zinc finger-like"/>
    <property type="match status" value="1"/>
</dbReference>
<gene>
    <name evidence="20" type="ORF">GPECTOR_35g892</name>
</gene>
<reference evidence="21" key="1">
    <citation type="journal article" date="2016" name="Nat. Commun.">
        <title>The Gonium pectorale genome demonstrates co-option of cell cycle regulation during the evolution of multicellularity.</title>
        <authorList>
            <person name="Hanschen E.R."/>
            <person name="Marriage T.N."/>
            <person name="Ferris P.J."/>
            <person name="Hamaji T."/>
            <person name="Toyoda A."/>
            <person name="Fujiyama A."/>
            <person name="Neme R."/>
            <person name="Noguchi H."/>
            <person name="Minakuchi Y."/>
            <person name="Suzuki M."/>
            <person name="Kawai-Toyooka H."/>
            <person name="Smith D.R."/>
            <person name="Sparks H."/>
            <person name="Anderson J."/>
            <person name="Bakaric R."/>
            <person name="Luria V."/>
            <person name="Karger A."/>
            <person name="Kirschner M.W."/>
            <person name="Durand P.M."/>
            <person name="Michod R.E."/>
            <person name="Nozaki H."/>
            <person name="Olson B.J."/>
        </authorList>
    </citation>
    <scope>NUCLEOTIDE SEQUENCE [LARGE SCALE GENOMIC DNA]</scope>
    <source>
        <strain evidence="21">NIES-2863</strain>
    </source>
</reference>
<accession>A0A150GC93</accession>
<keyword evidence="8 17" id="KW-0863">Zinc-finger</keyword>
<evidence type="ECO:0000256" key="10">
    <source>
        <dbReference type="ARBA" id="ARBA00022833"/>
    </source>
</evidence>
<dbReference type="AlphaFoldDB" id="A0A150GC93"/>
<evidence type="ECO:0000256" key="12">
    <source>
        <dbReference type="ARBA" id="ARBA00022989"/>
    </source>
</evidence>
<comment type="caution">
    <text evidence="20">The sequence shown here is derived from an EMBL/GenBank/DDBJ whole genome shotgun (WGS) entry which is preliminary data.</text>
</comment>
<keyword evidence="9" id="KW-0418">Kinase</keyword>
<feature type="domain" description="MYND-type" evidence="19">
    <location>
        <begin position="914"/>
        <end position="959"/>
    </location>
</feature>